<reference evidence="3" key="1">
    <citation type="journal article" date="2023" name="GigaByte">
        <title>Genome assembly of the bearded iris, Iris pallida Lam.</title>
        <authorList>
            <person name="Bruccoleri R.E."/>
            <person name="Oakeley E.J."/>
            <person name="Faust A.M.E."/>
            <person name="Altorfer M."/>
            <person name="Dessus-Babus S."/>
            <person name="Burckhardt D."/>
            <person name="Oertli M."/>
            <person name="Naumann U."/>
            <person name="Petersen F."/>
            <person name="Wong J."/>
        </authorList>
    </citation>
    <scope>NUCLEOTIDE SEQUENCE</scope>
    <source>
        <strain evidence="3">GSM-AAB239-AS_SAM_17_03QT</strain>
    </source>
</reference>
<dbReference type="EMBL" id="JANAVB010043541">
    <property type="protein sequence ID" value="KAJ6792488.1"/>
    <property type="molecule type" value="Genomic_DNA"/>
</dbReference>
<feature type="region of interest" description="Disordered" evidence="1">
    <location>
        <begin position="73"/>
        <end position="113"/>
    </location>
</feature>
<feature type="compositionally biased region" description="Acidic residues" evidence="1">
    <location>
        <begin position="75"/>
        <end position="100"/>
    </location>
</feature>
<evidence type="ECO:0000256" key="1">
    <source>
        <dbReference type="SAM" id="MobiDB-lite"/>
    </source>
</evidence>
<feature type="compositionally biased region" description="Basic and acidic residues" evidence="1">
    <location>
        <begin position="101"/>
        <end position="113"/>
    </location>
</feature>
<dbReference type="PANTHER" id="PTHR36715:SF1">
    <property type="entry name" value="PROTEIN, PUTATIVE-RELATED"/>
    <property type="match status" value="1"/>
</dbReference>
<dbReference type="PANTHER" id="PTHR36715">
    <property type="entry name" value="BNAANNG41370D PROTEIN"/>
    <property type="match status" value="1"/>
</dbReference>
<organism evidence="3 4">
    <name type="scientific">Iris pallida</name>
    <name type="common">Sweet iris</name>
    <dbReference type="NCBI Taxonomy" id="29817"/>
    <lineage>
        <taxon>Eukaryota</taxon>
        <taxon>Viridiplantae</taxon>
        <taxon>Streptophyta</taxon>
        <taxon>Embryophyta</taxon>
        <taxon>Tracheophyta</taxon>
        <taxon>Spermatophyta</taxon>
        <taxon>Magnoliopsida</taxon>
        <taxon>Liliopsida</taxon>
        <taxon>Asparagales</taxon>
        <taxon>Iridaceae</taxon>
        <taxon>Iridoideae</taxon>
        <taxon>Irideae</taxon>
        <taxon>Iris</taxon>
    </lineage>
</organism>
<dbReference type="AlphaFoldDB" id="A0AAX6DL81"/>
<keyword evidence="2" id="KW-0472">Membrane</keyword>
<reference evidence="3" key="2">
    <citation type="submission" date="2023-04" db="EMBL/GenBank/DDBJ databases">
        <authorList>
            <person name="Bruccoleri R.E."/>
            <person name="Oakeley E.J."/>
            <person name="Faust A.-M."/>
            <person name="Dessus-Babus S."/>
            <person name="Altorfer M."/>
            <person name="Burckhardt D."/>
            <person name="Oertli M."/>
            <person name="Naumann U."/>
            <person name="Petersen F."/>
            <person name="Wong J."/>
        </authorList>
    </citation>
    <scope>NUCLEOTIDE SEQUENCE</scope>
    <source>
        <strain evidence="3">GSM-AAB239-AS_SAM_17_03QT</strain>
        <tissue evidence="3">Leaf</tissue>
    </source>
</reference>
<protein>
    <submittedName>
        <fullName evidence="3">Uncharacterized protein</fullName>
    </submittedName>
</protein>
<accession>A0AAX6DL81</accession>
<comment type="caution">
    <text evidence="3">The sequence shown here is derived from an EMBL/GenBank/DDBJ whole genome shotgun (WGS) entry which is preliminary data.</text>
</comment>
<evidence type="ECO:0000256" key="2">
    <source>
        <dbReference type="SAM" id="Phobius"/>
    </source>
</evidence>
<keyword evidence="2" id="KW-0812">Transmembrane</keyword>
<evidence type="ECO:0000313" key="3">
    <source>
        <dbReference type="EMBL" id="KAJ6792488.1"/>
    </source>
</evidence>
<dbReference type="Proteomes" id="UP001140949">
    <property type="component" value="Unassembled WGS sequence"/>
</dbReference>
<name>A0AAX6DL81_IRIPA</name>
<keyword evidence="4" id="KW-1185">Reference proteome</keyword>
<sequence>METTPVVLELPNPNSITSLNGLWTFLLLLLLAAIAAASFATTRTTTKKLSISRILFRGGKSVNTPFSSYCFSDYSSDDEEEDDEDEDESYSSDDDDEGSDEENHGEEGESKRGQYCKYHEPDFVWQNSVVKFWEGLDFGLGSGDPTRLTAEADRGGNVAVRVWDSRESPPSESAAEVATWRTVRGREEEKVVYVGGGGGGGGDQVRERLTVVDLRNVKTTLGELRRQCWSDGVTMASGEGSGLNMIDWLLRPQ</sequence>
<gene>
    <name evidence="3" type="ORF">M6B38_239650</name>
</gene>
<proteinExistence type="predicted"/>
<keyword evidence="2" id="KW-1133">Transmembrane helix</keyword>
<evidence type="ECO:0000313" key="4">
    <source>
        <dbReference type="Proteomes" id="UP001140949"/>
    </source>
</evidence>
<feature type="transmembrane region" description="Helical" evidence="2">
    <location>
        <begin position="20"/>
        <end position="40"/>
    </location>
</feature>